<proteinExistence type="predicted"/>
<protein>
    <submittedName>
        <fullName evidence="2">Uncharacterized protein</fullName>
    </submittedName>
</protein>
<dbReference type="EMBL" id="FNVQ01000003">
    <property type="protein sequence ID" value="SEG66115.1"/>
    <property type="molecule type" value="Genomic_DNA"/>
</dbReference>
<keyword evidence="3" id="KW-1185">Reference proteome</keyword>
<accession>A0A1H6C0B2</accession>
<gene>
    <name evidence="2" type="ORF">SAMN05444390_10340</name>
</gene>
<reference evidence="2 3" key="1">
    <citation type="submission" date="2016-10" db="EMBL/GenBank/DDBJ databases">
        <authorList>
            <person name="de Groot N.N."/>
        </authorList>
    </citation>
    <scope>NUCLEOTIDE SEQUENCE [LARGE SCALE GENOMIC DNA]</scope>
    <source>
        <strain evidence="2 3">DSM 22012</strain>
    </source>
</reference>
<dbReference type="RefSeq" id="WP_104003911.1">
    <property type="nucleotide sequence ID" value="NZ_FNVQ01000003.1"/>
</dbReference>
<dbReference type="Proteomes" id="UP000236745">
    <property type="component" value="Unassembled WGS sequence"/>
</dbReference>
<evidence type="ECO:0000256" key="1">
    <source>
        <dbReference type="SAM" id="MobiDB-lite"/>
    </source>
</evidence>
<sequence length="78" mass="8381">MRLVILLIAVLLVGLLVYKQVGPGVVQPSETADALSSPDAPQVPTTPQQVKEFGAQMNEYMNEEAEKRAAAIEKATSQ</sequence>
<dbReference type="AlphaFoldDB" id="A0A1H6C0B2"/>
<name>A0A1H6C0B2_9GAMM</name>
<dbReference type="OrthoDB" id="9916661at2"/>
<feature type="region of interest" description="Disordered" evidence="1">
    <location>
        <begin position="28"/>
        <end position="48"/>
    </location>
</feature>
<organism evidence="2 3">
    <name type="scientific">Marinobacterium lutimaris</name>
    <dbReference type="NCBI Taxonomy" id="568106"/>
    <lineage>
        <taxon>Bacteria</taxon>
        <taxon>Pseudomonadati</taxon>
        <taxon>Pseudomonadota</taxon>
        <taxon>Gammaproteobacteria</taxon>
        <taxon>Oceanospirillales</taxon>
        <taxon>Oceanospirillaceae</taxon>
        <taxon>Marinobacterium</taxon>
    </lineage>
</organism>
<evidence type="ECO:0000313" key="2">
    <source>
        <dbReference type="EMBL" id="SEG66115.1"/>
    </source>
</evidence>
<evidence type="ECO:0000313" key="3">
    <source>
        <dbReference type="Proteomes" id="UP000236745"/>
    </source>
</evidence>